<gene>
    <name evidence="3" type="ORF">ALE3EI_0041</name>
</gene>
<evidence type="ECO:0000313" key="3">
    <source>
        <dbReference type="EMBL" id="QNJ96632.1"/>
    </source>
</evidence>
<dbReference type="AlphaFoldDB" id="A0A7G8PQL6"/>
<feature type="signal peptide" evidence="2">
    <location>
        <begin position="1"/>
        <end position="22"/>
    </location>
</feature>
<reference evidence="3 4" key="1">
    <citation type="submission" date="2020-04" db="EMBL/GenBank/DDBJ databases">
        <title>Genome sequence of Altibacter aquimarinus strain ALE3EI.</title>
        <authorList>
            <person name="Oh H.-M."/>
            <person name="Jang D."/>
        </authorList>
    </citation>
    <scope>NUCLEOTIDE SEQUENCE [LARGE SCALE GENOMIC DNA]</scope>
    <source>
        <strain evidence="3 4">ALE3EI</strain>
    </source>
</reference>
<dbReference type="Proteomes" id="UP000515514">
    <property type="component" value="Chromosome"/>
</dbReference>
<feature type="chain" id="PRO_5028955722" description="Peptidylprolyl isomerase" evidence="2">
    <location>
        <begin position="23"/>
        <end position="311"/>
    </location>
</feature>
<proteinExistence type="predicted"/>
<dbReference type="EMBL" id="CP052909">
    <property type="protein sequence ID" value="QNJ96632.1"/>
    <property type="molecule type" value="Genomic_DNA"/>
</dbReference>
<evidence type="ECO:0000313" key="4">
    <source>
        <dbReference type="Proteomes" id="UP000515514"/>
    </source>
</evidence>
<sequence>MKKIYAVVAFAALILFSFNSCKKDDAIDDNFIPARDRGPEAIVSTGIVERYLETHFYNYEEFENPPANFDFRIKFDTIAGDNADKTPLMEQVSSKTVKDRVTEGVEYTLYYLNVIEGEGNSPRFPDIGTISYEGRFINEEPGTVNVYSDVFDSSVVPVRFDLTQIVNGLQDALTEFSGATNIITNPDGTLSFENYGVGAVFMQSGLGYYVNPPPGSSIPIYSQLIFTFQLYEAEEGDQDDDGVPSFMEDRNGNGLEEDDDTDGDLVPNYLDADDDNDGRPTSEEIEIDEDGNITFPDSDGDGIPDYLDADS</sequence>
<name>A0A7G8PQL6_9FLAO</name>
<organism evidence="3 4">
    <name type="scientific">Constantimarinum furrinae</name>
    <dbReference type="NCBI Taxonomy" id="2562285"/>
    <lineage>
        <taxon>Bacteria</taxon>
        <taxon>Pseudomonadati</taxon>
        <taxon>Bacteroidota</taxon>
        <taxon>Flavobacteriia</taxon>
        <taxon>Flavobacteriales</taxon>
        <taxon>Flavobacteriaceae</taxon>
        <taxon>Altibacter/Constantimarinum group</taxon>
        <taxon>Constantimarinum</taxon>
    </lineage>
</organism>
<feature type="compositionally biased region" description="Acidic residues" evidence="1">
    <location>
        <begin position="298"/>
        <end position="311"/>
    </location>
</feature>
<dbReference type="InterPro" id="IPR046357">
    <property type="entry name" value="PPIase_dom_sf"/>
</dbReference>
<evidence type="ECO:0008006" key="5">
    <source>
        <dbReference type="Google" id="ProtNLM"/>
    </source>
</evidence>
<dbReference type="InterPro" id="IPR028974">
    <property type="entry name" value="TSP_type-3_rpt"/>
</dbReference>
<evidence type="ECO:0000256" key="1">
    <source>
        <dbReference type="SAM" id="MobiDB-lite"/>
    </source>
</evidence>
<dbReference type="GO" id="GO:0003755">
    <property type="term" value="F:peptidyl-prolyl cis-trans isomerase activity"/>
    <property type="evidence" value="ECO:0007669"/>
    <property type="project" value="InterPro"/>
</dbReference>
<keyword evidence="4" id="KW-1185">Reference proteome</keyword>
<evidence type="ECO:0000256" key="2">
    <source>
        <dbReference type="SAM" id="SignalP"/>
    </source>
</evidence>
<dbReference type="Gene3D" id="4.10.1080.10">
    <property type="entry name" value="TSP type-3 repeat"/>
    <property type="match status" value="1"/>
</dbReference>
<dbReference type="GO" id="GO:0005509">
    <property type="term" value="F:calcium ion binding"/>
    <property type="evidence" value="ECO:0007669"/>
    <property type="project" value="InterPro"/>
</dbReference>
<protein>
    <recommendedName>
        <fullName evidence="5">Peptidylprolyl isomerase</fullName>
    </recommendedName>
</protein>
<keyword evidence="2" id="KW-0732">Signal</keyword>
<accession>A0A7G8PQL6</accession>
<dbReference type="Gene3D" id="3.10.50.40">
    <property type="match status" value="1"/>
</dbReference>
<feature type="region of interest" description="Disordered" evidence="1">
    <location>
        <begin position="236"/>
        <end position="311"/>
    </location>
</feature>
<dbReference type="KEGG" id="alti:ALE3EI_0041"/>
<dbReference type="RefSeq" id="WP_186989658.1">
    <property type="nucleotide sequence ID" value="NZ_CP052909.1"/>
</dbReference>